<dbReference type="GO" id="GO:0005829">
    <property type="term" value="C:cytosol"/>
    <property type="evidence" value="ECO:0007669"/>
    <property type="project" value="UniProtKB-SubCell"/>
</dbReference>
<dbReference type="InterPro" id="IPR005835">
    <property type="entry name" value="NTP_transferase_dom"/>
</dbReference>
<evidence type="ECO:0000256" key="6">
    <source>
        <dbReference type="ARBA" id="ARBA00044196"/>
    </source>
</evidence>
<feature type="domain" description="EIF2B subunit epsilon/gamma LbH" evidence="12">
    <location>
        <begin position="406"/>
        <end position="498"/>
    </location>
</feature>
<evidence type="ECO:0000313" key="13">
    <source>
        <dbReference type="EMBL" id="KAK1406222.1"/>
    </source>
</evidence>
<evidence type="ECO:0000259" key="11">
    <source>
        <dbReference type="Pfam" id="PF00483"/>
    </source>
</evidence>
<evidence type="ECO:0000259" key="12">
    <source>
        <dbReference type="Pfam" id="PF25084"/>
    </source>
</evidence>
<dbReference type="GO" id="GO:0003743">
    <property type="term" value="F:translation initiation factor activity"/>
    <property type="evidence" value="ECO:0007669"/>
    <property type="project" value="UniProtKB-KW"/>
</dbReference>
<evidence type="ECO:0000256" key="10">
    <source>
        <dbReference type="SAM" id="MobiDB-lite"/>
    </source>
</evidence>
<accession>A0AAD8JKL1</accession>
<dbReference type="GO" id="GO:0002183">
    <property type="term" value="P:cytoplasmic translational initiation"/>
    <property type="evidence" value="ECO:0007669"/>
    <property type="project" value="TreeGrafter"/>
</dbReference>
<evidence type="ECO:0000256" key="8">
    <source>
        <dbReference type="ARBA" id="ARBA00045373"/>
    </source>
</evidence>
<evidence type="ECO:0000256" key="1">
    <source>
        <dbReference type="ARBA" id="ARBA00004514"/>
    </source>
</evidence>
<feature type="region of interest" description="Disordered" evidence="10">
    <location>
        <begin position="192"/>
        <end position="211"/>
    </location>
</feature>
<dbReference type="SUPFAM" id="SSF53448">
    <property type="entry name" value="Nucleotide-diphospho-sugar transferases"/>
    <property type="match status" value="1"/>
</dbReference>
<evidence type="ECO:0000256" key="4">
    <source>
        <dbReference type="ARBA" id="ARBA00022540"/>
    </source>
</evidence>
<dbReference type="CDD" id="cd04652">
    <property type="entry name" value="LbH_eIF2B_gamma_C"/>
    <property type="match status" value="1"/>
</dbReference>
<organism evidence="13 14">
    <name type="scientific">Tagetes erecta</name>
    <name type="common">African marigold</name>
    <dbReference type="NCBI Taxonomy" id="13708"/>
    <lineage>
        <taxon>Eukaryota</taxon>
        <taxon>Viridiplantae</taxon>
        <taxon>Streptophyta</taxon>
        <taxon>Embryophyta</taxon>
        <taxon>Tracheophyta</taxon>
        <taxon>Spermatophyta</taxon>
        <taxon>Magnoliopsida</taxon>
        <taxon>eudicotyledons</taxon>
        <taxon>Gunneridae</taxon>
        <taxon>Pentapetalae</taxon>
        <taxon>asterids</taxon>
        <taxon>campanulids</taxon>
        <taxon>Asterales</taxon>
        <taxon>Asteraceae</taxon>
        <taxon>Asteroideae</taxon>
        <taxon>Heliantheae alliance</taxon>
        <taxon>Tageteae</taxon>
        <taxon>Tagetes</taxon>
    </lineage>
</organism>
<keyword evidence="3" id="KW-0963">Cytoplasm</keyword>
<dbReference type="EMBL" id="JAUHHV010000012">
    <property type="protein sequence ID" value="KAK1406222.1"/>
    <property type="molecule type" value="Genomic_DNA"/>
</dbReference>
<evidence type="ECO:0000256" key="7">
    <source>
        <dbReference type="ARBA" id="ARBA00044229"/>
    </source>
</evidence>
<dbReference type="InterPro" id="IPR029044">
    <property type="entry name" value="Nucleotide-diphossugar_trans"/>
</dbReference>
<dbReference type="InterPro" id="IPR051960">
    <property type="entry name" value="eIF2B_gamma"/>
</dbReference>
<dbReference type="Gene3D" id="2.160.10.10">
    <property type="entry name" value="Hexapeptide repeat proteins"/>
    <property type="match status" value="1"/>
</dbReference>
<protein>
    <recommendedName>
        <fullName evidence="6">Translation initiation factor eIF2B subunit gamma</fullName>
    </recommendedName>
    <alternativeName>
        <fullName evidence="7">eIF2B GDP-GTP exchange factor subunit gamma</fullName>
    </alternativeName>
</protein>
<comment type="caution">
    <text evidence="13">The sequence shown here is derived from an EMBL/GenBank/DDBJ whole genome shotgun (WGS) entry which is preliminary data.</text>
</comment>
<dbReference type="GO" id="GO:0005085">
    <property type="term" value="F:guanyl-nucleotide exchange factor activity"/>
    <property type="evidence" value="ECO:0007669"/>
    <property type="project" value="TreeGrafter"/>
</dbReference>
<gene>
    <name evidence="13" type="ORF">QVD17_41511</name>
</gene>
<dbReference type="Pfam" id="PF25084">
    <property type="entry name" value="LbH_EIF2B"/>
    <property type="match status" value="1"/>
</dbReference>
<sequence>MCETTQTIRLKNHRNLRSQILNRDEDLRDLFAPFLPLTYRSRDKVKPRVVMDFQVVVLAGGTSKKLAPLVSKDIPKSLLPVANRPVLSYVLDLLEQSNLKDLIVVVEGEDTDCLVENWISEAYVDRLHVQVASVGEEGGTAGALRAIARHLIASDILVVSGDLICDISPGAVAAAHRRHDAIVTATLCSVPVSGPPESGSSSGKDKTKKPARHNIVGLDPTEQFLLYIAAGSDVEKDIKVEKSILRAVGKMEIHADLMDAHLYAFKRSVLQQVLDQKQSFKSLKQDVLPYLVKSQLRSEILLSEEKAEENGNEDSCNSNNDKVMLSQLLANASTPSFHEIYALGPNGFAPVERKTHKCCVYIASKTKYCARLNSIQAYSDINRDVIGDASHLSGCSFSMHNNVIHPSAVLGLKTTVGPHCMLGEGSQMGDKCSVKRSVIGRHCRIGSNVKVVNSVIMNHVSIGDGCSIQGSVISSNVQLQERVVLKDCQIGAGFVVTAGSEYKGEPLARK</sequence>
<comment type="subunit">
    <text evidence="9">Component of the translation initiation factor 2B (eIF2B) complex which is a heterodecamer of two sets of five different subunits: alpha, beta, gamma, delta and epsilon. Subunits alpha, beta and delta comprise a regulatory subcomplex and subunits epsilon and gamma comprise a catalytic subcomplex. Within the complex, the hexameric regulatory complex resides at the center, with the two heterodimeric catalytic subcomplexes bound on opposite sides.</text>
</comment>
<dbReference type="PANTHER" id="PTHR45989:SF1">
    <property type="entry name" value="TRANSLATION INITIATION FACTOR EIF-2B SUBUNIT GAMMA"/>
    <property type="match status" value="1"/>
</dbReference>
<dbReference type="Gene3D" id="3.90.550.10">
    <property type="entry name" value="Spore Coat Polysaccharide Biosynthesis Protein SpsA, Chain A"/>
    <property type="match status" value="1"/>
</dbReference>
<keyword evidence="5" id="KW-0648">Protein biosynthesis</keyword>
<comment type="subcellular location">
    <subcellularLocation>
        <location evidence="1">Cytoplasm</location>
        <location evidence="1">Cytosol</location>
    </subcellularLocation>
</comment>
<dbReference type="CDD" id="cd04198">
    <property type="entry name" value="eIF-2B_gamma_N"/>
    <property type="match status" value="1"/>
</dbReference>
<reference evidence="13" key="1">
    <citation type="journal article" date="2023" name="bioRxiv">
        <title>Improved chromosome-level genome assembly for marigold (Tagetes erecta).</title>
        <authorList>
            <person name="Jiang F."/>
            <person name="Yuan L."/>
            <person name="Wang S."/>
            <person name="Wang H."/>
            <person name="Xu D."/>
            <person name="Wang A."/>
            <person name="Fan W."/>
        </authorList>
    </citation>
    <scope>NUCLEOTIDE SEQUENCE</scope>
    <source>
        <strain evidence="13">WSJ</strain>
        <tissue evidence="13">Leaf</tissue>
    </source>
</reference>
<dbReference type="Proteomes" id="UP001229421">
    <property type="component" value="Unassembled WGS sequence"/>
</dbReference>
<dbReference type="AlphaFoldDB" id="A0AAD8JKL1"/>
<comment type="similarity">
    <text evidence="2">Belongs to the eIF-2B gamma/epsilon subunits family.</text>
</comment>
<keyword evidence="4" id="KW-0396">Initiation factor</keyword>
<feature type="compositionally biased region" description="Low complexity" evidence="10">
    <location>
        <begin position="192"/>
        <end position="202"/>
    </location>
</feature>
<evidence type="ECO:0000256" key="3">
    <source>
        <dbReference type="ARBA" id="ARBA00022490"/>
    </source>
</evidence>
<dbReference type="PANTHER" id="PTHR45989">
    <property type="entry name" value="TRANSLATION INITIATION FACTOR EIF-2B SUBUNIT GAMMA"/>
    <property type="match status" value="1"/>
</dbReference>
<evidence type="ECO:0000313" key="14">
    <source>
        <dbReference type="Proteomes" id="UP001229421"/>
    </source>
</evidence>
<name>A0AAD8JKL1_TARER</name>
<evidence type="ECO:0000256" key="5">
    <source>
        <dbReference type="ARBA" id="ARBA00022917"/>
    </source>
</evidence>
<dbReference type="Pfam" id="PF00483">
    <property type="entry name" value="NTP_transferase"/>
    <property type="match status" value="1"/>
</dbReference>
<evidence type="ECO:0000256" key="2">
    <source>
        <dbReference type="ARBA" id="ARBA00007878"/>
    </source>
</evidence>
<comment type="function">
    <text evidence="8">Acts as a component of the translation initiation factor 2B (eIF2B) complex, which catalyzes the exchange of GDP for GTP on the eukaryotic initiation factor 2 (eIF2) complex gamma subunit. Its guanine nucleotide exchange factor activity is repressed when bound to eIF2 complex phosphorylated on the alpha subunit, thereby limiting the amount of methionyl-initiator methionine tRNA available to the ribosome and consequently global translation is repressed.</text>
</comment>
<proteinExistence type="inferred from homology"/>
<keyword evidence="14" id="KW-1185">Reference proteome</keyword>
<evidence type="ECO:0000256" key="9">
    <source>
        <dbReference type="ARBA" id="ARBA00046432"/>
    </source>
</evidence>
<dbReference type="InterPro" id="IPR056764">
    <property type="entry name" value="LbH_EIF2B3/5"/>
</dbReference>
<feature type="domain" description="Nucleotidyl transferase" evidence="11">
    <location>
        <begin position="55"/>
        <end position="200"/>
    </location>
</feature>
<dbReference type="GO" id="GO:0005851">
    <property type="term" value="C:eukaryotic translation initiation factor 2B complex"/>
    <property type="evidence" value="ECO:0007669"/>
    <property type="project" value="TreeGrafter"/>
</dbReference>